<dbReference type="Proteomes" id="UP000293781">
    <property type="component" value="Unassembled WGS sequence"/>
</dbReference>
<reference evidence="1 2" key="1">
    <citation type="submission" date="2019-02" db="EMBL/GenBank/DDBJ databases">
        <title>Sequencing the genomes of 1000 actinobacteria strains.</title>
        <authorList>
            <person name="Klenk H.-P."/>
        </authorList>
    </citation>
    <scope>NUCLEOTIDE SEQUENCE [LARGE SCALE GENOMIC DNA]</scope>
    <source>
        <strain evidence="1 2">DSM 45888</strain>
    </source>
</reference>
<name>A0A4Q7UA00_9ACTN</name>
<evidence type="ECO:0000313" key="1">
    <source>
        <dbReference type="EMBL" id="RZT77835.1"/>
    </source>
</evidence>
<evidence type="ECO:0000313" key="2">
    <source>
        <dbReference type="Proteomes" id="UP000293781"/>
    </source>
</evidence>
<proteinExistence type="predicted"/>
<gene>
    <name evidence="1" type="ORF">EV382_1000</name>
</gene>
<keyword evidence="2" id="KW-1185">Reference proteome</keyword>
<protein>
    <submittedName>
        <fullName evidence="1">Uncharacterized protein</fullName>
    </submittedName>
</protein>
<dbReference type="AlphaFoldDB" id="A0A4Q7UA00"/>
<comment type="caution">
    <text evidence="1">The sequence shown here is derived from an EMBL/GenBank/DDBJ whole genome shotgun (WGS) entry which is preliminary data.</text>
</comment>
<sequence length="129" mass="14783">MFRVPEEPDEYFLMHEESVLASLVELSGVEILWCDDFYDGAIDGLARWDGREFWFAGVYPLDHRPRRYVLHEIRAVGVEAASALHRQLGAYAEASRHGRLDSTQERAWGQVWASRPDYRGAPAVGWFTA</sequence>
<organism evidence="1 2">
    <name type="scientific">Micromonospora violae</name>
    <dbReference type="NCBI Taxonomy" id="1278207"/>
    <lineage>
        <taxon>Bacteria</taxon>
        <taxon>Bacillati</taxon>
        <taxon>Actinomycetota</taxon>
        <taxon>Actinomycetes</taxon>
        <taxon>Micromonosporales</taxon>
        <taxon>Micromonosporaceae</taxon>
        <taxon>Micromonospora</taxon>
    </lineage>
</organism>
<dbReference type="EMBL" id="SHKK01000001">
    <property type="protein sequence ID" value="RZT77835.1"/>
    <property type="molecule type" value="Genomic_DNA"/>
</dbReference>
<accession>A0A4Q7UA00</accession>